<dbReference type="Gene3D" id="1.20.1740.10">
    <property type="entry name" value="Amino acid/polyamine transporter I"/>
    <property type="match status" value="1"/>
</dbReference>
<dbReference type="GO" id="GO:0016020">
    <property type="term" value="C:membrane"/>
    <property type="evidence" value="ECO:0007669"/>
    <property type="project" value="UniProtKB-SubCell"/>
</dbReference>
<sequence>MGDIPDIKNDLPMSMTMSAFAGISCYIGVEINISLFMRFKRRHGLYFWSCALCAWGVILQPLFIILADFDVWTNLKGSITMIYLTWFIMVVPQSWVLYSRLHLLAHKSNMLKWVLAVLVFDSVVFSVPTIIMGIFTQATSIDPRLSHVNTIWDRLQTTVFFVQETSLSILYIYQTRRFLRDTNLLQNSLNSPSYRTANDRKPLLYQLIYTNILIIALDIVLLGIQYADLFYLQGAFKPCVYGIKLKVEFVILNRLTKSVRARGDPRAYSSGTFTNSGPINVDVSVQPQAPDSRDASLLEKQTRTRRLFSSTTLFFFSMCYMGTWFAVGGNMYYAIVNGGPAGWFFSYIIVFLGVMCQVASLGELASIHPIAGAQYHWTWDFAPASSRRFLTWMQGWVTWIAYIATLTSCLNYNTAIIEGLVQLRDPEYQLVGWHTTLITLGSLAFIALVNLYAFRLVPWFELLSGILNIALFLVTIIVLYAMSPRNSGGIFLEANISSGWESYFPAVNIGALSNIFLFLVLLTFVIVLALSLLNLGTKSYVALGAFVSLSSLAMYTSYAIVLCCVLHARWTKRFQLGEWNWGRAGPVINVLALIYTVWAAVWFSFPSSLPVTATNMNYCAPAYAAVILVAVTLWYARAQKHWGGPSRAIAEMVLRS</sequence>
<evidence type="ECO:0000256" key="2">
    <source>
        <dbReference type="ARBA" id="ARBA00022692"/>
    </source>
</evidence>
<organism evidence="7 8">
    <name type="scientific">Cytospora chrysosperma</name>
    <name type="common">Cytospora canker fungus</name>
    <name type="synonym">Sphaeria chrysosperma</name>
    <dbReference type="NCBI Taxonomy" id="252740"/>
    <lineage>
        <taxon>Eukaryota</taxon>
        <taxon>Fungi</taxon>
        <taxon>Dikarya</taxon>
        <taxon>Ascomycota</taxon>
        <taxon>Pezizomycotina</taxon>
        <taxon>Sordariomycetes</taxon>
        <taxon>Sordariomycetidae</taxon>
        <taxon>Diaporthales</taxon>
        <taxon>Cytosporaceae</taxon>
        <taxon>Cytospora</taxon>
    </lineage>
</organism>
<feature type="transmembrane region" description="Helical" evidence="5">
    <location>
        <begin position="465"/>
        <end position="483"/>
    </location>
</feature>
<feature type="domain" description="DUF7703" evidence="6">
    <location>
        <begin position="14"/>
        <end position="259"/>
    </location>
</feature>
<accession>A0A423WDU8</accession>
<dbReference type="PANTHER" id="PTHR37013:SF4">
    <property type="entry name" value="INTEGRAL MEMBRANE PROTEIN"/>
    <property type="match status" value="1"/>
</dbReference>
<reference evidence="7 8" key="1">
    <citation type="submission" date="2015-09" db="EMBL/GenBank/DDBJ databases">
        <title>Host preference determinants of Valsa canker pathogens revealed by comparative genomics.</title>
        <authorList>
            <person name="Yin Z."/>
            <person name="Huang L."/>
        </authorList>
    </citation>
    <scope>NUCLEOTIDE SEQUENCE [LARGE SCALE GENOMIC DNA]</scope>
    <source>
        <strain evidence="7 8">YSFL</strain>
    </source>
</reference>
<keyword evidence="3 5" id="KW-1133">Transmembrane helix</keyword>
<feature type="transmembrane region" description="Helical" evidence="5">
    <location>
        <begin position="45"/>
        <end position="67"/>
    </location>
</feature>
<name>A0A423WDU8_CYTCH</name>
<dbReference type="EMBL" id="LJZO01000006">
    <property type="protein sequence ID" value="ROW01560.1"/>
    <property type="molecule type" value="Genomic_DNA"/>
</dbReference>
<feature type="transmembrane region" description="Helical" evidence="5">
    <location>
        <begin position="433"/>
        <end position="453"/>
    </location>
</feature>
<feature type="transmembrane region" description="Helical" evidence="5">
    <location>
        <begin position="110"/>
        <end position="135"/>
    </location>
</feature>
<evidence type="ECO:0000256" key="3">
    <source>
        <dbReference type="ARBA" id="ARBA00022989"/>
    </source>
</evidence>
<evidence type="ECO:0000259" key="6">
    <source>
        <dbReference type="Pfam" id="PF24802"/>
    </source>
</evidence>
<dbReference type="InterPro" id="IPR002293">
    <property type="entry name" value="AA/rel_permease1"/>
</dbReference>
<feature type="transmembrane region" description="Helical" evidence="5">
    <location>
        <begin position="203"/>
        <end position="224"/>
    </location>
</feature>
<keyword evidence="4 5" id="KW-0472">Membrane</keyword>
<evidence type="ECO:0000256" key="4">
    <source>
        <dbReference type="ARBA" id="ARBA00023136"/>
    </source>
</evidence>
<feature type="transmembrane region" description="Helical" evidence="5">
    <location>
        <begin position="503"/>
        <end position="533"/>
    </location>
</feature>
<keyword evidence="8" id="KW-1185">Reference proteome</keyword>
<feature type="transmembrane region" description="Helical" evidence="5">
    <location>
        <begin position="12"/>
        <end position="33"/>
    </location>
</feature>
<dbReference type="InterPro" id="IPR056120">
    <property type="entry name" value="DUF7703"/>
</dbReference>
<proteinExistence type="predicted"/>
<dbReference type="PANTHER" id="PTHR37013">
    <property type="entry name" value="INTEGRAL MEMBRANE PROTEIN (AFU_ORTHOLOGUE AFUA_1G05950)-RELATED"/>
    <property type="match status" value="1"/>
</dbReference>
<keyword evidence="2 5" id="KW-0812">Transmembrane</keyword>
<dbReference type="GO" id="GO:0022857">
    <property type="term" value="F:transmembrane transporter activity"/>
    <property type="evidence" value="ECO:0007669"/>
    <property type="project" value="InterPro"/>
</dbReference>
<dbReference type="STRING" id="252740.A0A423WDU8"/>
<feature type="transmembrane region" description="Helical" evidence="5">
    <location>
        <begin position="341"/>
        <end position="361"/>
    </location>
</feature>
<dbReference type="OrthoDB" id="405906at2759"/>
<evidence type="ECO:0000256" key="1">
    <source>
        <dbReference type="ARBA" id="ARBA00004141"/>
    </source>
</evidence>
<feature type="transmembrane region" description="Helical" evidence="5">
    <location>
        <begin position="617"/>
        <end position="636"/>
    </location>
</feature>
<feature type="transmembrane region" description="Helical" evidence="5">
    <location>
        <begin position="396"/>
        <end position="413"/>
    </location>
</feature>
<gene>
    <name evidence="7" type="ORF">VSDG_02130</name>
</gene>
<comment type="caution">
    <text evidence="7">The sequence shown here is derived from an EMBL/GenBank/DDBJ whole genome shotgun (WGS) entry which is preliminary data.</text>
</comment>
<dbReference type="Pfam" id="PF24802">
    <property type="entry name" value="DUF7703"/>
    <property type="match status" value="1"/>
</dbReference>
<evidence type="ECO:0000313" key="8">
    <source>
        <dbReference type="Proteomes" id="UP000284375"/>
    </source>
</evidence>
<feature type="transmembrane region" description="Helical" evidence="5">
    <location>
        <begin position="540"/>
        <end position="568"/>
    </location>
</feature>
<comment type="subcellular location">
    <subcellularLocation>
        <location evidence="1">Membrane</location>
        <topology evidence="1">Multi-pass membrane protein</topology>
    </subcellularLocation>
</comment>
<dbReference type="Pfam" id="PF13520">
    <property type="entry name" value="AA_permease_2"/>
    <property type="match status" value="1"/>
</dbReference>
<dbReference type="Proteomes" id="UP000284375">
    <property type="component" value="Unassembled WGS sequence"/>
</dbReference>
<dbReference type="AlphaFoldDB" id="A0A423WDU8"/>
<evidence type="ECO:0000256" key="5">
    <source>
        <dbReference type="SAM" id="Phobius"/>
    </source>
</evidence>
<feature type="transmembrane region" description="Helical" evidence="5">
    <location>
        <begin position="79"/>
        <end position="98"/>
    </location>
</feature>
<evidence type="ECO:0000313" key="7">
    <source>
        <dbReference type="EMBL" id="ROW01560.1"/>
    </source>
</evidence>
<feature type="transmembrane region" description="Helical" evidence="5">
    <location>
        <begin position="313"/>
        <end position="335"/>
    </location>
</feature>
<feature type="transmembrane region" description="Helical" evidence="5">
    <location>
        <begin position="230"/>
        <end position="252"/>
    </location>
</feature>
<feature type="transmembrane region" description="Helical" evidence="5">
    <location>
        <begin position="155"/>
        <end position="173"/>
    </location>
</feature>
<feature type="transmembrane region" description="Helical" evidence="5">
    <location>
        <begin position="588"/>
        <end position="605"/>
    </location>
</feature>
<protein>
    <recommendedName>
        <fullName evidence="6">DUF7703 domain-containing protein</fullName>
    </recommendedName>
</protein>